<dbReference type="AlphaFoldDB" id="A0AAV6KLJ3"/>
<evidence type="ECO:0000313" key="2">
    <source>
        <dbReference type="Proteomes" id="UP000823749"/>
    </source>
</evidence>
<protein>
    <submittedName>
        <fullName evidence="1">Uncharacterized protein</fullName>
    </submittedName>
</protein>
<dbReference type="Proteomes" id="UP000823749">
    <property type="component" value="Chromosome 4"/>
</dbReference>
<name>A0AAV6KLJ3_9ERIC</name>
<dbReference type="EMBL" id="JACTNZ010000004">
    <property type="protein sequence ID" value="KAG5553431.1"/>
    <property type="molecule type" value="Genomic_DNA"/>
</dbReference>
<keyword evidence="2" id="KW-1185">Reference proteome</keyword>
<gene>
    <name evidence="1" type="ORF">RHGRI_011347</name>
</gene>
<reference evidence="1" key="1">
    <citation type="submission" date="2020-08" db="EMBL/GenBank/DDBJ databases">
        <title>Plant Genome Project.</title>
        <authorList>
            <person name="Zhang R.-G."/>
        </authorList>
    </citation>
    <scope>NUCLEOTIDE SEQUENCE</scope>
    <source>
        <strain evidence="1">WSP0</strain>
        <tissue evidence="1">Leaf</tissue>
    </source>
</reference>
<organism evidence="1 2">
    <name type="scientific">Rhododendron griersonianum</name>
    <dbReference type="NCBI Taxonomy" id="479676"/>
    <lineage>
        <taxon>Eukaryota</taxon>
        <taxon>Viridiplantae</taxon>
        <taxon>Streptophyta</taxon>
        <taxon>Embryophyta</taxon>
        <taxon>Tracheophyta</taxon>
        <taxon>Spermatophyta</taxon>
        <taxon>Magnoliopsida</taxon>
        <taxon>eudicotyledons</taxon>
        <taxon>Gunneridae</taxon>
        <taxon>Pentapetalae</taxon>
        <taxon>asterids</taxon>
        <taxon>Ericales</taxon>
        <taxon>Ericaceae</taxon>
        <taxon>Ericoideae</taxon>
        <taxon>Rhodoreae</taxon>
        <taxon>Rhododendron</taxon>
    </lineage>
</organism>
<sequence length="90" mass="10001">MGENSTTIIRSGTQKEPLNNKEDLLEITTKGMLLQNSILRTTRETLTPIPTLTQTKDNFSYRISTNLKPEPSDVSIATRRVISGVNALNL</sequence>
<proteinExistence type="predicted"/>
<comment type="caution">
    <text evidence="1">The sequence shown here is derived from an EMBL/GenBank/DDBJ whole genome shotgun (WGS) entry which is preliminary data.</text>
</comment>
<evidence type="ECO:0000313" key="1">
    <source>
        <dbReference type="EMBL" id="KAG5553431.1"/>
    </source>
</evidence>
<accession>A0AAV6KLJ3</accession>